<proteinExistence type="predicted"/>
<dbReference type="AlphaFoldDB" id="A0A238VRM1"/>
<keyword evidence="2" id="KW-1185">Reference proteome</keyword>
<name>A0A238VRM1_9PSEU</name>
<reference evidence="1 2" key="1">
    <citation type="submission" date="2017-06" db="EMBL/GenBank/DDBJ databases">
        <authorList>
            <person name="Kim H.J."/>
            <person name="Triplett B.A."/>
        </authorList>
    </citation>
    <scope>NUCLEOTIDE SEQUENCE [LARGE SCALE GENOMIC DNA]</scope>
    <source>
        <strain evidence="1 2">DSM 45207</strain>
    </source>
</reference>
<evidence type="ECO:0000313" key="2">
    <source>
        <dbReference type="Proteomes" id="UP000198348"/>
    </source>
</evidence>
<accession>A0A238VRM1</accession>
<dbReference type="Proteomes" id="UP000198348">
    <property type="component" value="Unassembled WGS sequence"/>
</dbReference>
<organism evidence="1 2">
    <name type="scientific">Haloechinothrix alba</name>
    <dbReference type="NCBI Taxonomy" id="664784"/>
    <lineage>
        <taxon>Bacteria</taxon>
        <taxon>Bacillati</taxon>
        <taxon>Actinomycetota</taxon>
        <taxon>Actinomycetes</taxon>
        <taxon>Pseudonocardiales</taxon>
        <taxon>Pseudonocardiaceae</taxon>
        <taxon>Haloechinothrix</taxon>
    </lineage>
</organism>
<gene>
    <name evidence="1" type="ORF">SAMN06265360_103200</name>
</gene>
<evidence type="ECO:0000313" key="1">
    <source>
        <dbReference type="EMBL" id="SNR36149.1"/>
    </source>
</evidence>
<sequence>MGWFRDVRSAATGLKHTASAQSTALVRDGFAAPVSSGKAGVDRLLAGLRGGNDW</sequence>
<dbReference type="EMBL" id="FZNW01000003">
    <property type="protein sequence ID" value="SNR36149.1"/>
    <property type="molecule type" value="Genomic_DNA"/>
</dbReference>
<protein>
    <submittedName>
        <fullName evidence="1">Uncharacterized protein</fullName>
    </submittedName>
</protein>